<keyword evidence="3" id="KW-0238">DNA-binding</keyword>
<comment type="subcellular location">
    <subcellularLocation>
        <location evidence="1">Nucleus</location>
    </subcellularLocation>
</comment>
<accession>A0A225AQQ2</accession>
<feature type="domain" description="Zn(2)-C6 fungal-type" evidence="6">
    <location>
        <begin position="21"/>
        <end position="51"/>
    </location>
</feature>
<dbReference type="CDD" id="cd12148">
    <property type="entry name" value="fungal_TF_MHR"/>
    <property type="match status" value="1"/>
</dbReference>
<keyword evidence="4" id="KW-0804">Transcription</keyword>
<dbReference type="AlphaFoldDB" id="A0A225AQQ2"/>
<dbReference type="GeneID" id="31006276"/>
<evidence type="ECO:0000259" key="6">
    <source>
        <dbReference type="PROSITE" id="PS50048"/>
    </source>
</evidence>
<dbReference type="PROSITE" id="PS00463">
    <property type="entry name" value="ZN2_CY6_FUNGAL_1"/>
    <property type="match status" value="1"/>
</dbReference>
<reference evidence="7 8" key="1">
    <citation type="submission" date="2015-06" db="EMBL/GenBank/DDBJ databases">
        <title>Talaromyces atroroseus IBT 11181 draft genome.</title>
        <authorList>
            <person name="Rasmussen K.B."/>
            <person name="Rasmussen S."/>
            <person name="Petersen B."/>
            <person name="Sicheritz-Ponten T."/>
            <person name="Mortensen U.H."/>
            <person name="Thrane U."/>
        </authorList>
    </citation>
    <scope>NUCLEOTIDE SEQUENCE [LARGE SCALE GENOMIC DNA]</scope>
    <source>
        <strain evidence="7 8">IBT 11181</strain>
    </source>
</reference>
<dbReference type="PANTHER" id="PTHR37534">
    <property type="entry name" value="TRANSCRIPTIONAL ACTIVATOR PROTEIN UGA3"/>
    <property type="match status" value="1"/>
</dbReference>
<comment type="caution">
    <text evidence="7">The sequence shown here is derived from an EMBL/GenBank/DDBJ whole genome shotgun (WGS) entry which is preliminary data.</text>
</comment>
<keyword evidence="8" id="KW-1185">Reference proteome</keyword>
<evidence type="ECO:0000256" key="1">
    <source>
        <dbReference type="ARBA" id="ARBA00004123"/>
    </source>
</evidence>
<keyword evidence="5" id="KW-0539">Nucleus</keyword>
<dbReference type="SMART" id="SM00066">
    <property type="entry name" value="GAL4"/>
    <property type="match status" value="1"/>
</dbReference>
<evidence type="ECO:0000256" key="3">
    <source>
        <dbReference type="ARBA" id="ARBA00023125"/>
    </source>
</evidence>
<name>A0A225AQQ2_TALAT</name>
<dbReference type="GO" id="GO:0000981">
    <property type="term" value="F:DNA-binding transcription factor activity, RNA polymerase II-specific"/>
    <property type="evidence" value="ECO:0007669"/>
    <property type="project" value="InterPro"/>
</dbReference>
<dbReference type="GO" id="GO:0045944">
    <property type="term" value="P:positive regulation of transcription by RNA polymerase II"/>
    <property type="evidence" value="ECO:0007669"/>
    <property type="project" value="TreeGrafter"/>
</dbReference>
<evidence type="ECO:0000256" key="5">
    <source>
        <dbReference type="ARBA" id="ARBA00023242"/>
    </source>
</evidence>
<dbReference type="InterPro" id="IPR021858">
    <property type="entry name" value="Fun_TF"/>
</dbReference>
<dbReference type="GO" id="GO:0008270">
    <property type="term" value="F:zinc ion binding"/>
    <property type="evidence" value="ECO:0007669"/>
    <property type="project" value="InterPro"/>
</dbReference>
<keyword evidence="2" id="KW-0805">Transcription regulation</keyword>
<dbReference type="Pfam" id="PF00172">
    <property type="entry name" value="Zn_clus"/>
    <property type="match status" value="1"/>
</dbReference>
<evidence type="ECO:0000313" key="7">
    <source>
        <dbReference type="EMBL" id="OKL57939.1"/>
    </source>
</evidence>
<dbReference type="GO" id="GO:0000976">
    <property type="term" value="F:transcription cis-regulatory region binding"/>
    <property type="evidence" value="ECO:0007669"/>
    <property type="project" value="TreeGrafter"/>
</dbReference>
<protein>
    <recommendedName>
        <fullName evidence="6">Zn(2)-C6 fungal-type domain-containing protein</fullName>
    </recommendedName>
</protein>
<dbReference type="STRING" id="1441469.A0A225AQQ2"/>
<gene>
    <name evidence="7" type="ORF">UA08_06521</name>
</gene>
<evidence type="ECO:0000313" key="8">
    <source>
        <dbReference type="Proteomes" id="UP000214365"/>
    </source>
</evidence>
<dbReference type="RefSeq" id="XP_020118060.1">
    <property type="nucleotide sequence ID" value="XM_020268807.1"/>
</dbReference>
<dbReference type="Proteomes" id="UP000214365">
    <property type="component" value="Unassembled WGS sequence"/>
</dbReference>
<dbReference type="OrthoDB" id="4078573at2759"/>
<dbReference type="SUPFAM" id="SSF57701">
    <property type="entry name" value="Zn2/Cys6 DNA-binding domain"/>
    <property type="match status" value="1"/>
</dbReference>
<sequence length="640" mass="72153">MQMQKSGQNSHGTKSRRVRTGCLTCRERHLKCDEASPRCQNCSKSGRVCKRGIRLNFIDTQTAAPPHSIAPLPGTQVSFQDESREIASEYVGGAERYPPLRQTIALVANEAPPPQFDFANTLNTSLLSSFPGAAHSEIPESILSEQQYATTHQFHGQNVFLPKMSMTPTNDHPCITNPEEVLLLQVFVEEVALWMDSMDAGSHFTNIIPYHALNEPLLLNAILACGARHLHLVNASFGEDRAVHYYNAASRDLLVHLENPHRDRALCATAAVILNVYEVMCESAMQRMNHIAGARALIKECRWNGKSPGIGGACFWINVGMELLSCLHFNWRMSWDPDTWDMDIETELVPSDSLFGDEESWTHRMLYICAKIANFRAILFQMQGSDRQSPQLRLQQRCHEWDTYKRWCDEWARCIPRSMVPICYLQPWQTTSKSAFPEVWLVKRSAVVGRLFYHTACILLAKTHPLESEFSPNMRDMQQKHAYDICGIVAHVKDRGVATTSIRCLAIAAECLVSREAQEEVLQIINKIIKETGWRISFLKDELQTKWGWNADSHQHSEARASTTAATVSTANNGTSTPMDTVSLLNPDIPPAPPPPRSRIPPGIINPMMATADFSMANHPYQEHYVAPHSDLESYHYAQY</sequence>
<dbReference type="PANTHER" id="PTHR37534:SF40">
    <property type="entry name" value="ZN(2)-C6 FUNGAL-TYPE DOMAIN-CONTAINING PROTEIN"/>
    <property type="match status" value="1"/>
</dbReference>
<organism evidence="7 8">
    <name type="scientific">Talaromyces atroroseus</name>
    <dbReference type="NCBI Taxonomy" id="1441469"/>
    <lineage>
        <taxon>Eukaryota</taxon>
        <taxon>Fungi</taxon>
        <taxon>Dikarya</taxon>
        <taxon>Ascomycota</taxon>
        <taxon>Pezizomycotina</taxon>
        <taxon>Eurotiomycetes</taxon>
        <taxon>Eurotiomycetidae</taxon>
        <taxon>Eurotiales</taxon>
        <taxon>Trichocomaceae</taxon>
        <taxon>Talaromyces</taxon>
        <taxon>Talaromyces sect. Trachyspermi</taxon>
    </lineage>
</organism>
<dbReference type="PROSITE" id="PS50048">
    <property type="entry name" value="ZN2_CY6_FUNGAL_2"/>
    <property type="match status" value="1"/>
</dbReference>
<dbReference type="CDD" id="cd00067">
    <property type="entry name" value="GAL4"/>
    <property type="match status" value="1"/>
</dbReference>
<dbReference type="InterPro" id="IPR001138">
    <property type="entry name" value="Zn2Cys6_DnaBD"/>
</dbReference>
<dbReference type="EMBL" id="LFMY01000010">
    <property type="protein sequence ID" value="OKL57939.1"/>
    <property type="molecule type" value="Genomic_DNA"/>
</dbReference>
<dbReference type="GO" id="GO:0005634">
    <property type="term" value="C:nucleus"/>
    <property type="evidence" value="ECO:0007669"/>
    <property type="project" value="UniProtKB-SubCell"/>
</dbReference>
<evidence type="ECO:0000256" key="2">
    <source>
        <dbReference type="ARBA" id="ARBA00023015"/>
    </source>
</evidence>
<dbReference type="Gene3D" id="4.10.240.10">
    <property type="entry name" value="Zn(2)-C6 fungal-type DNA-binding domain"/>
    <property type="match status" value="1"/>
</dbReference>
<dbReference type="Pfam" id="PF11951">
    <property type="entry name" value="Fungal_trans_2"/>
    <property type="match status" value="1"/>
</dbReference>
<dbReference type="InterPro" id="IPR036864">
    <property type="entry name" value="Zn2-C6_fun-type_DNA-bd_sf"/>
</dbReference>
<proteinExistence type="predicted"/>
<evidence type="ECO:0000256" key="4">
    <source>
        <dbReference type="ARBA" id="ARBA00023163"/>
    </source>
</evidence>